<evidence type="ECO:0000256" key="8">
    <source>
        <dbReference type="ARBA" id="ARBA00048807"/>
    </source>
</evidence>
<proteinExistence type="inferred from homology"/>
<sequence length="120" mass="13842">MTTEIYKEFMFEAAHKLPHVPDGHKCGRLHGHSFLVRLYLKGEVDQHTGWIIDFGDVKQSFKPIYDRLDHHYLNDIEGLENPTSEVLAKWVFEQTKPLLPLLSKVEIKETCTAGCIYTGE</sequence>
<dbReference type="NCBIfam" id="TIGR03367">
    <property type="entry name" value="queuosine_QueD"/>
    <property type="match status" value="1"/>
</dbReference>
<keyword evidence="4 9" id="KW-0479">Metal-binding</keyword>
<comment type="pathway">
    <text evidence="1 9">Purine metabolism; 7-cyano-7-deazaguanine biosynthesis.</text>
</comment>
<name>V5FGV4_9VIBR</name>
<dbReference type="UniPathway" id="UPA00391"/>
<feature type="active site" description="Charge relay system" evidence="10">
    <location>
        <position position="70"/>
    </location>
</feature>
<dbReference type="SUPFAM" id="SSF55620">
    <property type="entry name" value="Tetrahydrobiopterin biosynthesis enzymes-like"/>
    <property type="match status" value="1"/>
</dbReference>
<feature type="binding site" evidence="11">
    <location>
        <position position="32"/>
    </location>
    <ligand>
        <name>Zn(2+)</name>
        <dbReference type="ChEBI" id="CHEBI:29105"/>
    </ligand>
</feature>
<dbReference type="PANTHER" id="PTHR12589">
    <property type="entry name" value="PYRUVOYL TETRAHYDROBIOPTERIN SYNTHASE"/>
    <property type="match status" value="1"/>
</dbReference>
<dbReference type="AlphaFoldDB" id="V5FGV4"/>
<dbReference type="PANTHER" id="PTHR12589:SF7">
    <property type="entry name" value="6-PYRUVOYL TETRAHYDROBIOPTERIN SYNTHASE"/>
    <property type="match status" value="1"/>
</dbReference>
<dbReference type="EC" id="4.-.-.-" evidence="9"/>
<feature type="binding site" evidence="11">
    <location>
        <position position="30"/>
    </location>
    <ligand>
        <name>Zn(2+)</name>
        <dbReference type="ChEBI" id="CHEBI:29105"/>
    </ligand>
</feature>
<keyword evidence="7 9" id="KW-0456">Lyase</keyword>
<keyword evidence="6 9" id="KW-0862">Zinc</keyword>
<protein>
    <recommendedName>
        <fullName evidence="3 9">6-carboxy-5,6,7,8-tetrahydropterin synthase</fullName>
        <ecNumber evidence="9">4.-.-.-</ecNumber>
    </recommendedName>
</protein>
<evidence type="ECO:0000256" key="2">
    <source>
        <dbReference type="ARBA" id="ARBA00008900"/>
    </source>
</evidence>
<evidence type="ECO:0000313" key="13">
    <source>
        <dbReference type="Proteomes" id="UP000017800"/>
    </source>
</evidence>
<dbReference type="Proteomes" id="UP000017800">
    <property type="component" value="Unassembled WGS sequence"/>
</dbReference>
<evidence type="ECO:0000256" key="7">
    <source>
        <dbReference type="ARBA" id="ARBA00023239"/>
    </source>
</evidence>
<comment type="similarity">
    <text evidence="2 9">Belongs to the PTPS family. QueD subfamily.</text>
</comment>
<comment type="caution">
    <text evidence="12">The sequence shown here is derived from an EMBL/GenBank/DDBJ whole genome shotgun (WGS) entry which is preliminary data.</text>
</comment>
<comment type="cofactor">
    <cofactor evidence="9 11">
        <name>Zn(2+)</name>
        <dbReference type="ChEBI" id="CHEBI:29105"/>
    </cofactor>
    <text evidence="9 11">Binds 1 zinc ion per subunit.</text>
</comment>
<evidence type="ECO:0000313" key="12">
    <source>
        <dbReference type="EMBL" id="GAD89111.1"/>
    </source>
</evidence>
<dbReference type="Pfam" id="PF01242">
    <property type="entry name" value="PTPS"/>
    <property type="match status" value="1"/>
</dbReference>
<dbReference type="InterPro" id="IPR038418">
    <property type="entry name" value="6-PTP_synth/QueD_sf"/>
</dbReference>
<dbReference type="FunFam" id="3.30.479.10:FF:000001">
    <property type="entry name" value="6-carboxy-5,6,7,8-tetrahydropterin synthase"/>
    <property type="match status" value="1"/>
</dbReference>
<dbReference type="OrthoDB" id="9804698at2"/>
<evidence type="ECO:0000256" key="10">
    <source>
        <dbReference type="PIRSR" id="PIRSR006113-1"/>
    </source>
</evidence>
<comment type="catalytic activity">
    <reaction evidence="8 9">
        <text>7,8-dihydroneopterin 3'-triphosphate + H2O = 6-carboxy-5,6,7,8-tetrahydropterin + triphosphate + acetaldehyde + 2 H(+)</text>
        <dbReference type="Rhea" id="RHEA:27966"/>
        <dbReference type="ChEBI" id="CHEBI:15343"/>
        <dbReference type="ChEBI" id="CHEBI:15377"/>
        <dbReference type="ChEBI" id="CHEBI:15378"/>
        <dbReference type="ChEBI" id="CHEBI:18036"/>
        <dbReference type="ChEBI" id="CHEBI:58462"/>
        <dbReference type="ChEBI" id="CHEBI:61032"/>
        <dbReference type="EC" id="4.1.2.50"/>
    </reaction>
</comment>
<keyword evidence="13" id="KW-1185">Reference proteome</keyword>
<organism evidence="12 13">
    <name type="scientific">Vibrio halioticoli NBRC 102217</name>
    <dbReference type="NCBI Taxonomy" id="1219072"/>
    <lineage>
        <taxon>Bacteria</taxon>
        <taxon>Pseudomonadati</taxon>
        <taxon>Pseudomonadota</taxon>
        <taxon>Gammaproteobacteria</taxon>
        <taxon>Vibrionales</taxon>
        <taxon>Vibrionaceae</taxon>
        <taxon>Vibrio</taxon>
    </lineage>
</organism>
<dbReference type="InterPro" id="IPR007115">
    <property type="entry name" value="6-PTP_synth/QueD"/>
</dbReference>
<evidence type="ECO:0000256" key="1">
    <source>
        <dbReference type="ARBA" id="ARBA00005061"/>
    </source>
</evidence>
<dbReference type="RefSeq" id="WP_023403483.1">
    <property type="nucleotide sequence ID" value="NZ_BAUJ01000015.1"/>
</dbReference>
<dbReference type="Gene3D" id="3.30.479.10">
    <property type="entry name" value="6-pyruvoyl tetrahydropterin synthase/QueD"/>
    <property type="match status" value="1"/>
</dbReference>
<dbReference type="EMBL" id="BAUJ01000015">
    <property type="protein sequence ID" value="GAD89111.1"/>
    <property type="molecule type" value="Genomic_DNA"/>
</dbReference>
<keyword evidence="5 9" id="KW-0671">Queuosine biosynthesis</keyword>
<gene>
    <name evidence="12" type="primary">queD</name>
    <name evidence="12" type="ORF">VHA01S_015_00060</name>
</gene>
<dbReference type="eggNOG" id="COG0720">
    <property type="taxonomic scope" value="Bacteria"/>
</dbReference>
<feature type="active site" description="Charge relay system" evidence="10">
    <location>
        <position position="109"/>
    </location>
</feature>
<evidence type="ECO:0000256" key="6">
    <source>
        <dbReference type="ARBA" id="ARBA00022833"/>
    </source>
</evidence>
<accession>V5FGV4</accession>
<dbReference type="GO" id="GO:0070497">
    <property type="term" value="F:6-carboxytetrahydropterin synthase activity"/>
    <property type="evidence" value="ECO:0007669"/>
    <property type="project" value="UniProtKB-EC"/>
</dbReference>
<evidence type="ECO:0000256" key="11">
    <source>
        <dbReference type="PIRSR" id="PIRSR006113-2"/>
    </source>
</evidence>
<evidence type="ECO:0000256" key="3">
    <source>
        <dbReference type="ARBA" id="ARBA00018141"/>
    </source>
</evidence>
<evidence type="ECO:0000256" key="5">
    <source>
        <dbReference type="ARBA" id="ARBA00022785"/>
    </source>
</evidence>
<reference evidence="12 13" key="1">
    <citation type="submission" date="2013-11" db="EMBL/GenBank/DDBJ databases">
        <title>Whole genome shotgun sequence of Vibrio halioticoli NBRC 102217.</title>
        <authorList>
            <person name="Isaki S."/>
            <person name="Kimura A."/>
            <person name="Ohji S."/>
            <person name="Hosoyama A."/>
            <person name="Fujita N."/>
            <person name="Hashimoto M."/>
            <person name="Hosoyama Y."/>
            <person name="Yamazoe A."/>
        </authorList>
    </citation>
    <scope>NUCLEOTIDE SEQUENCE [LARGE SCALE GENOMIC DNA]</scope>
    <source>
        <strain evidence="12 13">NBRC 102217</strain>
    </source>
</reference>
<evidence type="ECO:0000256" key="9">
    <source>
        <dbReference type="PIRNR" id="PIRNR006113"/>
    </source>
</evidence>
<dbReference type="PIRSF" id="PIRSF006113">
    <property type="entry name" value="PTP_synth"/>
    <property type="match status" value="1"/>
</dbReference>
<dbReference type="GO" id="GO:0008616">
    <property type="term" value="P:tRNA queuosine(34) biosynthetic process"/>
    <property type="evidence" value="ECO:0007669"/>
    <property type="project" value="UniProtKB-KW"/>
</dbReference>
<feature type="binding site" evidence="11">
    <location>
        <position position="15"/>
    </location>
    <ligand>
        <name>Zn(2+)</name>
        <dbReference type="ChEBI" id="CHEBI:29105"/>
    </ligand>
</feature>
<evidence type="ECO:0000256" key="4">
    <source>
        <dbReference type="ARBA" id="ARBA00022723"/>
    </source>
</evidence>
<feature type="active site" description="Proton acceptor" evidence="10">
    <location>
        <position position="26"/>
    </location>
</feature>
<dbReference type="GO" id="GO:0046872">
    <property type="term" value="F:metal ion binding"/>
    <property type="evidence" value="ECO:0007669"/>
    <property type="project" value="UniProtKB-KW"/>
</dbReference>